<comment type="caution">
    <text evidence="1">The sequence shown here is derived from an EMBL/GenBank/DDBJ whole genome shotgun (WGS) entry which is preliminary data.</text>
</comment>
<dbReference type="RefSeq" id="WP_201366423.1">
    <property type="nucleotide sequence ID" value="NZ_BNJJ01000028.1"/>
</dbReference>
<accession>A0ABQ3VT52</accession>
<proteinExistence type="predicted"/>
<sequence>MQSHDKDNDSEKNQQIPTAVAKYMGNASIAVRFEAIGDRSRFRVLLQHFRFQFVLARCEEIDNLKWWLITESQFKIFTDFCSNHGLRLITA</sequence>
<evidence type="ECO:0000313" key="2">
    <source>
        <dbReference type="Proteomes" id="UP000635565"/>
    </source>
</evidence>
<gene>
    <name evidence="1" type="ORF">KSZ_68850</name>
</gene>
<keyword evidence="2" id="KW-1185">Reference proteome</keyword>
<reference evidence="1 2" key="1">
    <citation type="journal article" date="2021" name="Int. J. Syst. Evol. Microbiol.">
        <title>Reticulibacter mediterranei gen. nov., sp. nov., within the new family Reticulibacteraceae fam. nov., and Ktedonospora formicarum gen. nov., sp. nov., Ktedonobacter robiniae sp. nov., Dictyobacter formicarum sp. nov. and Dictyobacter arantiisoli sp. nov., belonging to the class Ktedonobacteria.</title>
        <authorList>
            <person name="Yabe S."/>
            <person name="Zheng Y."/>
            <person name="Wang C.M."/>
            <person name="Sakai Y."/>
            <person name="Abe K."/>
            <person name="Yokota A."/>
            <person name="Donadio S."/>
            <person name="Cavaletti L."/>
            <person name="Monciardini P."/>
        </authorList>
    </citation>
    <scope>NUCLEOTIDE SEQUENCE [LARGE SCALE GENOMIC DNA]</scope>
    <source>
        <strain evidence="1 2">SOSP1-9</strain>
    </source>
</reference>
<evidence type="ECO:0000313" key="1">
    <source>
        <dbReference type="EMBL" id="GHO88879.1"/>
    </source>
</evidence>
<protein>
    <submittedName>
        <fullName evidence="1">Uncharacterized protein</fullName>
    </submittedName>
</protein>
<dbReference type="Proteomes" id="UP000635565">
    <property type="component" value="Unassembled WGS sequence"/>
</dbReference>
<name>A0ABQ3VT52_9CHLR</name>
<dbReference type="EMBL" id="BNJJ01000028">
    <property type="protein sequence ID" value="GHO88879.1"/>
    <property type="molecule type" value="Genomic_DNA"/>
</dbReference>
<organism evidence="1 2">
    <name type="scientific">Dictyobacter formicarum</name>
    <dbReference type="NCBI Taxonomy" id="2778368"/>
    <lineage>
        <taxon>Bacteria</taxon>
        <taxon>Bacillati</taxon>
        <taxon>Chloroflexota</taxon>
        <taxon>Ktedonobacteria</taxon>
        <taxon>Ktedonobacterales</taxon>
        <taxon>Dictyobacteraceae</taxon>
        <taxon>Dictyobacter</taxon>
    </lineage>
</organism>